<evidence type="ECO:0000313" key="11">
    <source>
        <dbReference type="EMBL" id="MEK7950697.1"/>
    </source>
</evidence>
<evidence type="ECO:0000256" key="8">
    <source>
        <dbReference type="SAM" id="MobiDB-lite"/>
    </source>
</evidence>
<feature type="domain" description="Pycsar effector protein" evidence="10">
    <location>
        <begin position="42"/>
        <end position="182"/>
    </location>
</feature>
<dbReference type="InterPro" id="IPR043760">
    <property type="entry name" value="PycTM_dom"/>
</dbReference>
<protein>
    <submittedName>
        <fullName evidence="11">Pycsar system effector family protein</fullName>
    </submittedName>
</protein>
<dbReference type="Proteomes" id="UP001371305">
    <property type="component" value="Unassembled WGS sequence"/>
</dbReference>
<feature type="transmembrane region" description="Helical" evidence="9">
    <location>
        <begin position="163"/>
        <end position="184"/>
    </location>
</feature>
<dbReference type="Pfam" id="PF18967">
    <property type="entry name" value="PycTM"/>
    <property type="match status" value="1"/>
</dbReference>
<evidence type="ECO:0000256" key="9">
    <source>
        <dbReference type="SAM" id="Phobius"/>
    </source>
</evidence>
<keyword evidence="7 9" id="KW-0472">Membrane</keyword>
<evidence type="ECO:0000256" key="3">
    <source>
        <dbReference type="ARBA" id="ARBA00022692"/>
    </source>
</evidence>
<accession>A0ABU9ASJ1</accession>
<keyword evidence="3 9" id="KW-0812">Transmembrane</keyword>
<evidence type="ECO:0000259" key="10">
    <source>
        <dbReference type="Pfam" id="PF18967"/>
    </source>
</evidence>
<feature type="transmembrane region" description="Helical" evidence="9">
    <location>
        <begin position="56"/>
        <end position="75"/>
    </location>
</feature>
<evidence type="ECO:0000256" key="4">
    <source>
        <dbReference type="ARBA" id="ARBA00022741"/>
    </source>
</evidence>
<comment type="subcellular location">
    <subcellularLocation>
        <location evidence="1">Cell membrane</location>
    </subcellularLocation>
</comment>
<evidence type="ECO:0000256" key="7">
    <source>
        <dbReference type="ARBA" id="ARBA00023136"/>
    </source>
</evidence>
<reference evidence="11 12" key="1">
    <citation type="submission" date="2024-04" db="EMBL/GenBank/DDBJ databases">
        <title>Luteolibacter sp. isolated from soil.</title>
        <authorList>
            <person name="An J."/>
        </authorList>
    </citation>
    <scope>NUCLEOTIDE SEQUENCE [LARGE SCALE GENOMIC DNA]</scope>
    <source>
        <strain evidence="11 12">Y139</strain>
    </source>
</reference>
<feature type="transmembrane region" description="Helical" evidence="9">
    <location>
        <begin position="81"/>
        <end position="103"/>
    </location>
</feature>
<evidence type="ECO:0000256" key="6">
    <source>
        <dbReference type="ARBA" id="ARBA00023118"/>
    </source>
</evidence>
<organism evidence="11 12">
    <name type="scientific">Luteolibacter soli</name>
    <dbReference type="NCBI Taxonomy" id="3135280"/>
    <lineage>
        <taxon>Bacteria</taxon>
        <taxon>Pseudomonadati</taxon>
        <taxon>Verrucomicrobiota</taxon>
        <taxon>Verrucomicrobiia</taxon>
        <taxon>Verrucomicrobiales</taxon>
        <taxon>Verrucomicrobiaceae</taxon>
        <taxon>Luteolibacter</taxon>
    </lineage>
</organism>
<evidence type="ECO:0000313" key="12">
    <source>
        <dbReference type="Proteomes" id="UP001371305"/>
    </source>
</evidence>
<keyword evidence="6" id="KW-0051">Antiviral defense</keyword>
<comment type="caution">
    <text evidence="11">The sequence shown here is derived from an EMBL/GenBank/DDBJ whole genome shotgun (WGS) entry which is preliminary data.</text>
</comment>
<name>A0ABU9ASJ1_9BACT</name>
<keyword evidence="2" id="KW-1003">Cell membrane</keyword>
<keyword evidence="5 9" id="KW-1133">Transmembrane helix</keyword>
<gene>
    <name evidence="11" type="ORF">WKV53_09335</name>
</gene>
<dbReference type="RefSeq" id="WP_341404299.1">
    <property type="nucleotide sequence ID" value="NZ_JBBUKT010000003.1"/>
</dbReference>
<evidence type="ECO:0000256" key="1">
    <source>
        <dbReference type="ARBA" id="ARBA00004236"/>
    </source>
</evidence>
<keyword evidence="12" id="KW-1185">Reference proteome</keyword>
<evidence type="ECO:0000256" key="5">
    <source>
        <dbReference type="ARBA" id="ARBA00022989"/>
    </source>
</evidence>
<dbReference type="EMBL" id="JBBUKT010000003">
    <property type="protein sequence ID" value="MEK7950697.1"/>
    <property type="molecule type" value="Genomic_DNA"/>
</dbReference>
<proteinExistence type="predicted"/>
<feature type="region of interest" description="Disordered" evidence="8">
    <location>
        <begin position="11"/>
        <end position="32"/>
    </location>
</feature>
<feature type="compositionally biased region" description="Polar residues" evidence="8">
    <location>
        <begin position="14"/>
        <end position="23"/>
    </location>
</feature>
<sequence length="186" mass="19626">MPRIDFLRFASKPPVSTGSEPTPRSSPPDEDGRLTAMAKGVNDVLNYYIQVTDTKASIFIAGSVAAASFLLTKFPDTMLARALYFVGAGGLGMGLVLATFVVLPRLPARSGGGSVFWGDIAGCSCAAEYCGRFGKSAGAGLLDEEYSALNYHTSRILKQKIRVLRAGILCFLGGVIAALAQYLLHG</sequence>
<evidence type="ECO:0000256" key="2">
    <source>
        <dbReference type="ARBA" id="ARBA00022475"/>
    </source>
</evidence>
<keyword evidence="4" id="KW-0547">Nucleotide-binding</keyword>